<feature type="domain" description="Glycosyl transferase family 1" evidence="2">
    <location>
        <begin position="168"/>
        <end position="331"/>
    </location>
</feature>
<evidence type="ECO:0000259" key="2">
    <source>
        <dbReference type="Pfam" id="PF00534"/>
    </source>
</evidence>
<proteinExistence type="predicted"/>
<dbReference type="EMBL" id="JAGVWD010000008">
    <property type="protein sequence ID" value="MBS3057134.1"/>
    <property type="molecule type" value="Genomic_DNA"/>
</dbReference>
<organism evidence="4 5">
    <name type="scientific">Candidatus Iainarchaeum sp</name>
    <dbReference type="NCBI Taxonomy" id="3101447"/>
    <lineage>
        <taxon>Archaea</taxon>
        <taxon>Candidatus Iainarchaeota</taxon>
        <taxon>Candidatus Iainarchaeia</taxon>
        <taxon>Candidatus Iainarchaeales</taxon>
        <taxon>Candidatus Iainarchaeaceae</taxon>
        <taxon>Candidatus Iainarchaeum</taxon>
    </lineage>
</organism>
<evidence type="ECO:0000259" key="3">
    <source>
        <dbReference type="Pfam" id="PF13439"/>
    </source>
</evidence>
<sequence length="359" mass="40525">MESYLHNLCKYSRKSGIECSVVCLNKCPQGTGELKAHETIDGIKVERISYIDLGIYKFAPGVLKKVLNSGADILHIHGIGFFSDFLSLTKPIHKKPIVLSTHGGIFHTKAHSRLKDFYFNNWEKMIARNFDVVAACSKNDYALFKKISKNIVLIENGMDYKFFSGAKNRAKPNTFIYVGRISKNKRVDNIIGAIAILRRKFPNVKLTIAGEDFEHLLPNLKKMVNEKNLQKNVQFAVGKFSPEEIRAFYASSEFFVSASQYEGFGISAIEAMASGCVPILNNIDSFSDFIKRSGAGFIVNFENPEKAAKAMLDAIALGRKQKEKLRANGKKFAREFDWNEKVKEFRKIYSSVRAFSRAD</sequence>
<evidence type="ECO:0000256" key="1">
    <source>
        <dbReference type="ARBA" id="ARBA00022679"/>
    </source>
</evidence>
<reference evidence="4" key="1">
    <citation type="submission" date="2021-03" db="EMBL/GenBank/DDBJ databases">
        <authorList>
            <person name="Jaffe A."/>
        </authorList>
    </citation>
    <scope>NUCLEOTIDE SEQUENCE</scope>
    <source>
        <strain evidence="4">RIFCSPHIGHO2_01_FULL_AR10_44_11</strain>
    </source>
</reference>
<dbReference type="Pfam" id="PF13439">
    <property type="entry name" value="Glyco_transf_4"/>
    <property type="match status" value="1"/>
</dbReference>
<dbReference type="PANTHER" id="PTHR46401:SF2">
    <property type="entry name" value="GLYCOSYLTRANSFERASE WBBK-RELATED"/>
    <property type="match status" value="1"/>
</dbReference>
<accession>A0A8T4KT55</accession>
<reference evidence="4" key="2">
    <citation type="submission" date="2021-05" db="EMBL/GenBank/DDBJ databases">
        <title>Protein family content uncovers lineage relationships and bacterial pathway maintenance mechanisms in DPANN archaea.</title>
        <authorList>
            <person name="Castelle C.J."/>
            <person name="Meheust R."/>
            <person name="Jaffe A.L."/>
            <person name="Seitz K."/>
            <person name="Gong X."/>
            <person name="Baker B.J."/>
            <person name="Banfield J.F."/>
        </authorList>
    </citation>
    <scope>NUCLEOTIDE SEQUENCE</scope>
    <source>
        <strain evidence="4">RIFCSPHIGHO2_01_FULL_AR10_44_11</strain>
    </source>
</reference>
<comment type="caution">
    <text evidence="4">The sequence shown here is derived from an EMBL/GenBank/DDBJ whole genome shotgun (WGS) entry which is preliminary data.</text>
</comment>
<dbReference type="CDD" id="cd03801">
    <property type="entry name" value="GT4_PimA-like"/>
    <property type="match status" value="1"/>
</dbReference>
<evidence type="ECO:0000313" key="5">
    <source>
        <dbReference type="Proteomes" id="UP000677687"/>
    </source>
</evidence>
<dbReference type="Gene3D" id="3.40.50.2000">
    <property type="entry name" value="Glycogen Phosphorylase B"/>
    <property type="match status" value="2"/>
</dbReference>
<dbReference type="Pfam" id="PF00534">
    <property type="entry name" value="Glycos_transf_1"/>
    <property type="match status" value="1"/>
</dbReference>
<dbReference type="GO" id="GO:0016757">
    <property type="term" value="F:glycosyltransferase activity"/>
    <property type="evidence" value="ECO:0007669"/>
    <property type="project" value="InterPro"/>
</dbReference>
<gene>
    <name evidence="4" type="ORF">J4415_00730</name>
</gene>
<keyword evidence="1" id="KW-0808">Transferase</keyword>
<dbReference type="SUPFAM" id="SSF53756">
    <property type="entry name" value="UDP-Glycosyltransferase/glycogen phosphorylase"/>
    <property type="match status" value="1"/>
</dbReference>
<protein>
    <submittedName>
        <fullName evidence="4">Glycosyltransferase family 4 protein</fullName>
    </submittedName>
</protein>
<name>A0A8T4KT55_9ARCH</name>
<dbReference type="AlphaFoldDB" id="A0A8T4KT55"/>
<dbReference type="Proteomes" id="UP000677687">
    <property type="component" value="Unassembled WGS sequence"/>
</dbReference>
<dbReference type="InterPro" id="IPR028098">
    <property type="entry name" value="Glyco_trans_4-like_N"/>
</dbReference>
<evidence type="ECO:0000313" key="4">
    <source>
        <dbReference type="EMBL" id="MBS3057134.1"/>
    </source>
</evidence>
<feature type="domain" description="Glycosyltransferase subfamily 4-like N-terminal" evidence="3">
    <location>
        <begin position="1"/>
        <end position="160"/>
    </location>
</feature>
<dbReference type="InterPro" id="IPR001296">
    <property type="entry name" value="Glyco_trans_1"/>
</dbReference>
<dbReference type="PANTHER" id="PTHR46401">
    <property type="entry name" value="GLYCOSYLTRANSFERASE WBBK-RELATED"/>
    <property type="match status" value="1"/>
</dbReference>